<dbReference type="AlphaFoldDB" id="A0A249PCM7"/>
<keyword evidence="1" id="KW-1133">Transmembrane helix</keyword>
<name>A0A249PCM7_9HYPH</name>
<keyword evidence="3" id="KW-1185">Reference proteome</keyword>
<dbReference type="RefSeq" id="WP_034851127.1">
    <property type="nucleotide sequence ID" value="NZ_AJQT01000008.1"/>
</dbReference>
<dbReference type="STRING" id="716928.GCA_000261485_00370"/>
<proteinExistence type="predicted"/>
<keyword evidence="1" id="KW-0472">Membrane</keyword>
<dbReference type="Proteomes" id="UP000217211">
    <property type="component" value="Chromosome"/>
</dbReference>
<gene>
    <name evidence="2" type="ORF">SJ05684_c22420</name>
</gene>
<dbReference type="Pfam" id="PF05437">
    <property type="entry name" value="AzlD"/>
    <property type="match status" value="1"/>
</dbReference>
<feature type="transmembrane region" description="Helical" evidence="1">
    <location>
        <begin position="12"/>
        <end position="31"/>
    </location>
</feature>
<dbReference type="eggNOG" id="COG4541">
    <property type="taxonomic scope" value="Bacteria"/>
</dbReference>
<accession>A0A249PCM7</accession>
<keyword evidence="1 2" id="KW-0812">Transmembrane</keyword>
<dbReference type="InterPro" id="IPR008407">
    <property type="entry name" value="Brnchd-chn_aa_trnsp_AzlD"/>
</dbReference>
<dbReference type="EMBL" id="CP023067">
    <property type="protein sequence ID" value="ASY63683.1"/>
    <property type="molecule type" value="Genomic_DNA"/>
</dbReference>
<feature type="transmembrane region" description="Helical" evidence="1">
    <location>
        <begin position="72"/>
        <end position="98"/>
    </location>
</feature>
<reference evidence="2 3" key="1">
    <citation type="submission" date="2017-08" db="EMBL/GenBank/DDBJ databases">
        <title>Multipartite genome sequences of Sinorhizobium species nodulating soybeans.</title>
        <authorList>
            <person name="Tian C.F."/>
        </authorList>
    </citation>
    <scope>NUCLEOTIDE SEQUENCE [LARGE SCALE GENOMIC DNA]</scope>
    <source>
        <strain evidence="2 3">CCBAU 05684</strain>
    </source>
</reference>
<feature type="transmembrane region" description="Helical" evidence="1">
    <location>
        <begin position="43"/>
        <end position="66"/>
    </location>
</feature>
<protein>
    <submittedName>
        <fullName evidence="2">Putative transmembrane protein</fullName>
    </submittedName>
</protein>
<evidence type="ECO:0000313" key="3">
    <source>
        <dbReference type="Proteomes" id="UP000217211"/>
    </source>
</evidence>
<dbReference type="KEGG" id="esj:SJ05684_c22420"/>
<organism evidence="2 3">
    <name type="scientific">Sinorhizobium sojae CCBAU 05684</name>
    <dbReference type="NCBI Taxonomy" id="716928"/>
    <lineage>
        <taxon>Bacteria</taxon>
        <taxon>Pseudomonadati</taxon>
        <taxon>Pseudomonadota</taxon>
        <taxon>Alphaproteobacteria</taxon>
        <taxon>Hyphomicrobiales</taxon>
        <taxon>Rhizobiaceae</taxon>
        <taxon>Sinorhizobium/Ensifer group</taxon>
        <taxon>Sinorhizobium</taxon>
    </lineage>
</organism>
<evidence type="ECO:0000313" key="2">
    <source>
        <dbReference type="EMBL" id="ASY63683.1"/>
    </source>
</evidence>
<dbReference type="OrthoDB" id="8400318at2"/>
<sequence>MDAAQHLDLIYVILAAAVATFATRVGGYVLITRLKHIPPRLEAALNAVPAAVLTTLVAPAFVYGGIDVAASMLVAFAVGLRFSTLRMLVVGWAVVMAIRHGFL</sequence>
<evidence type="ECO:0000256" key="1">
    <source>
        <dbReference type="SAM" id="Phobius"/>
    </source>
</evidence>